<reference evidence="8 9" key="1">
    <citation type="submission" date="2015-08" db="EMBL/GenBank/DDBJ databases">
        <title>Investigation of the bacterial diversity of lava forest soil.</title>
        <authorList>
            <person name="Lee J.S."/>
        </authorList>
    </citation>
    <scope>NUCLEOTIDE SEQUENCE [LARGE SCALE GENOMIC DNA]</scope>
    <source>
        <strain evidence="8 9">GJW-30</strain>
    </source>
</reference>
<dbReference type="SMART" id="SM00220">
    <property type="entry name" value="S_TKc"/>
    <property type="match status" value="1"/>
</dbReference>
<dbReference type="InterPro" id="IPR011009">
    <property type="entry name" value="Kinase-like_dom_sf"/>
</dbReference>
<dbReference type="SUPFAM" id="SSF56112">
    <property type="entry name" value="Protein kinase-like (PK-like)"/>
    <property type="match status" value="1"/>
</dbReference>
<feature type="binding site" evidence="5">
    <location>
        <position position="389"/>
    </location>
    <ligand>
        <name>ATP</name>
        <dbReference type="ChEBI" id="CHEBI:30616"/>
    </ligand>
</feature>
<keyword evidence="2 5" id="KW-0547">Nucleotide-binding</keyword>
<dbReference type="InterPro" id="IPR011990">
    <property type="entry name" value="TPR-like_helical_dom_sf"/>
</dbReference>
<evidence type="ECO:0000259" key="7">
    <source>
        <dbReference type="PROSITE" id="PS50011"/>
    </source>
</evidence>
<dbReference type="Proteomes" id="UP000236884">
    <property type="component" value="Chromosome"/>
</dbReference>
<dbReference type="PROSITE" id="PS00107">
    <property type="entry name" value="PROTEIN_KINASE_ATP"/>
    <property type="match status" value="1"/>
</dbReference>
<dbReference type="CDD" id="cd14014">
    <property type="entry name" value="STKc_PknB_like"/>
    <property type="match status" value="1"/>
</dbReference>
<organism evidence="8 9">
    <name type="scientific">Variibacter gotjawalensis</name>
    <dbReference type="NCBI Taxonomy" id="1333996"/>
    <lineage>
        <taxon>Bacteria</taxon>
        <taxon>Pseudomonadati</taxon>
        <taxon>Pseudomonadota</taxon>
        <taxon>Alphaproteobacteria</taxon>
        <taxon>Hyphomicrobiales</taxon>
        <taxon>Nitrobacteraceae</taxon>
        <taxon>Variibacter</taxon>
    </lineage>
</organism>
<evidence type="ECO:0000256" key="3">
    <source>
        <dbReference type="ARBA" id="ARBA00022777"/>
    </source>
</evidence>
<dbReference type="InterPro" id="IPR000719">
    <property type="entry name" value="Prot_kinase_dom"/>
</dbReference>
<keyword evidence="1 8" id="KW-0808">Transferase</keyword>
<dbReference type="KEGG" id="vgo:GJW-30_1_04107"/>
<dbReference type="SUPFAM" id="SSF48452">
    <property type="entry name" value="TPR-like"/>
    <property type="match status" value="1"/>
</dbReference>
<dbReference type="PROSITE" id="PS00108">
    <property type="entry name" value="PROTEIN_KINASE_ST"/>
    <property type="match status" value="1"/>
</dbReference>
<dbReference type="Gene3D" id="1.10.510.10">
    <property type="entry name" value="Transferase(Phosphotransferase) domain 1"/>
    <property type="match status" value="1"/>
</dbReference>
<keyword evidence="4 5" id="KW-0067">ATP-binding</keyword>
<dbReference type="PROSITE" id="PS50011">
    <property type="entry name" value="PROTEIN_KINASE_DOM"/>
    <property type="match status" value="1"/>
</dbReference>
<keyword evidence="3 8" id="KW-0418">Kinase</keyword>
<dbReference type="RefSeq" id="WP_157746806.1">
    <property type="nucleotide sequence ID" value="NZ_AP014946.1"/>
</dbReference>
<evidence type="ECO:0000256" key="5">
    <source>
        <dbReference type="PROSITE-ProRule" id="PRU10141"/>
    </source>
</evidence>
<proteinExistence type="predicted"/>
<keyword evidence="9" id="KW-1185">Reference proteome</keyword>
<dbReference type="InterPro" id="IPR008271">
    <property type="entry name" value="Ser/Thr_kinase_AS"/>
</dbReference>
<dbReference type="InterPro" id="IPR017441">
    <property type="entry name" value="Protein_kinase_ATP_BS"/>
</dbReference>
<gene>
    <name evidence="8" type="primary">pknB</name>
    <name evidence="8" type="ORF">GJW-30_1_04107</name>
</gene>
<feature type="region of interest" description="Disordered" evidence="6">
    <location>
        <begin position="329"/>
        <end position="348"/>
    </location>
</feature>
<dbReference type="EMBL" id="AP014946">
    <property type="protein sequence ID" value="BAT61548.1"/>
    <property type="molecule type" value="Genomic_DNA"/>
</dbReference>
<evidence type="ECO:0000256" key="6">
    <source>
        <dbReference type="SAM" id="MobiDB-lite"/>
    </source>
</evidence>
<evidence type="ECO:0000256" key="2">
    <source>
        <dbReference type="ARBA" id="ARBA00022741"/>
    </source>
</evidence>
<dbReference type="Gene3D" id="1.25.40.10">
    <property type="entry name" value="Tetratricopeptide repeat domain"/>
    <property type="match status" value="1"/>
</dbReference>
<protein>
    <submittedName>
        <fullName evidence="8">Serine/threonine-protein kinase PknB</fullName>
        <ecNumber evidence="8">2.7.11.1</ecNumber>
    </submittedName>
</protein>
<evidence type="ECO:0000313" key="9">
    <source>
        <dbReference type="Proteomes" id="UP000236884"/>
    </source>
</evidence>
<evidence type="ECO:0000256" key="1">
    <source>
        <dbReference type="ARBA" id="ARBA00022679"/>
    </source>
</evidence>
<evidence type="ECO:0000256" key="4">
    <source>
        <dbReference type="ARBA" id="ARBA00022840"/>
    </source>
</evidence>
<sequence length="628" mass="66604">MTAPPAPDPKDIIESCFTDLAANQPADMILPRLREIETAVEGKPRLKAQLLRARAIATNRLGFGSEALGDLHDARRLLEEADDPEELAKVLLAIATVFIWRGDGREASFALLRAVAEGSFLGSPLTTGLALIEAGRLQIENGRPADAQALLGRALAIGGDALPKREYQRAWVNLLQALVAAGLIEKARALRDSAGRTLEGASSRLLMLERLESARIDRAAGELATARAAIDAAIAYAPADKESFEAVEIAHVEAEQALAEGDAERAAGVLQNVIARYAADDLATREVQVRLLHAQALEALKQGDEAERTLGAALRRAVARGLNGYADQVRSRMSSRGGEEGAGLSRDVPAEASVDTAARFVRQRPLGAGGFGKVMRAYDLELGIEVAIKRSSLKEIYDPGLRGRLLEAARTEVEAASRLNHPGIARVYGLLAEPGGDSLLIQEFVEGKTLRDAMKGKFDRGRAYDVLSRVSFSLAAVHATGVIHRDLKPDNVIVRPSGAPVLVDFGIALLSKSGDGAAGGTPGYMPPEQARGGTIDVRTDLYALGIMAYEVLTGELPQEGGGFGPDIIASLFRRRTIFRDLLDLGIDSGAATLISQLTALHPRYRPAGAAIAGTAFADAANRASGRAV</sequence>
<dbReference type="PANTHER" id="PTHR43289:SF34">
    <property type="entry name" value="SERINE_THREONINE-PROTEIN KINASE YBDM-RELATED"/>
    <property type="match status" value="1"/>
</dbReference>
<dbReference type="GO" id="GO:0005524">
    <property type="term" value="F:ATP binding"/>
    <property type="evidence" value="ECO:0007669"/>
    <property type="project" value="UniProtKB-UniRule"/>
</dbReference>
<dbReference type="AlphaFoldDB" id="A0A0S3Q026"/>
<name>A0A0S3Q026_9BRAD</name>
<dbReference type="EC" id="2.7.11.1" evidence="8"/>
<evidence type="ECO:0000313" key="8">
    <source>
        <dbReference type="EMBL" id="BAT61548.1"/>
    </source>
</evidence>
<dbReference type="GO" id="GO:0004674">
    <property type="term" value="F:protein serine/threonine kinase activity"/>
    <property type="evidence" value="ECO:0007669"/>
    <property type="project" value="UniProtKB-EC"/>
</dbReference>
<accession>A0A0S3Q026</accession>
<dbReference type="Pfam" id="PF00069">
    <property type="entry name" value="Pkinase"/>
    <property type="match status" value="1"/>
</dbReference>
<feature type="domain" description="Protein kinase" evidence="7">
    <location>
        <begin position="360"/>
        <end position="617"/>
    </location>
</feature>
<dbReference type="PANTHER" id="PTHR43289">
    <property type="entry name" value="MITOGEN-ACTIVATED PROTEIN KINASE KINASE KINASE 20-RELATED"/>
    <property type="match status" value="1"/>
</dbReference>